<evidence type="ECO:0000256" key="7">
    <source>
        <dbReference type="ARBA" id="ARBA00023004"/>
    </source>
</evidence>
<dbReference type="EMBL" id="JABXBU010002231">
    <property type="protein sequence ID" value="KAF8764271.1"/>
    <property type="molecule type" value="Genomic_DNA"/>
</dbReference>
<evidence type="ECO:0000256" key="12">
    <source>
        <dbReference type="ARBA" id="ARBA00040992"/>
    </source>
</evidence>
<proteinExistence type="inferred from homology"/>
<feature type="domain" description="Alkylglycerol monooxygenase C-terminal" evidence="16">
    <location>
        <begin position="294"/>
        <end position="364"/>
    </location>
</feature>
<accession>A0A8T0E300</accession>
<evidence type="ECO:0000259" key="15">
    <source>
        <dbReference type="Pfam" id="PF04116"/>
    </source>
</evidence>
<evidence type="ECO:0000256" key="10">
    <source>
        <dbReference type="ARBA" id="ARBA00038190"/>
    </source>
</evidence>
<evidence type="ECO:0000256" key="8">
    <source>
        <dbReference type="ARBA" id="ARBA00023098"/>
    </source>
</evidence>
<dbReference type="InterPro" id="IPR006694">
    <property type="entry name" value="Fatty_acid_hydroxylase"/>
</dbReference>
<evidence type="ECO:0000256" key="14">
    <source>
        <dbReference type="SAM" id="Phobius"/>
    </source>
</evidence>
<evidence type="ECO:0000256" key="5">
    <source>
        <dbReference type="ARBA" id="ARBA00022989"/>
    </source>
</evidence>
<feature type="transmembrane region" description="Helical" evidence="14">
    <location>
        <begin position="293"/>
        <end position="314"/>
    </location>
</feature>
<dbReference type="InterPro" id="IPR051689">
    <property type="entry name" value="Sterol_desaturase/TMEM195"/>
</dbReference>
<dbReference type="Pfam" id="PF24858">
    <property type="entry name" value="AGMP_C"/>
    <property type="match status" value="1"/>
</dbReference>
<evidence type="ECO:0000256" key="2">
    <source>
        <dbReference type="ARBA" id="ARBA00004477"/>
    </source>
</evidence>
<name>A0A8T0E300_ARGBR</name>
<dbReference type="GO" id="GO:0008610">
    <property type="term" value="P:lipid biosynthetic process"/>
    <property type="evidence" value="ECO:0007669"/>
    <property type="project" value="InterPro"/>
</dbReference>
<keyword evidence="18" id="KW-1185">Reference proteome</keyword>
<dbReference type="GO" id="GO:0006643">
    <property type="term" value="P:membrane lipid metabolic process"/>
    <property type="evidence" value="ECO:0007669"/>
    <property type="project" value="TreeGrafter"/>
</dbReference>
<dbReference type="Proteomes" id="UP000807504">
    <property type="component" value="Unassembled WGS sequence"/>
</dbReference>
<sequence length="416" mass="48576">MLVFVFVERLYLWKEKKIVNVKDVRLNDMYGSASLGLMDQITKLVLEGWRFAVYAYIYTHWRIVTLPWDSSWTWIIAFLVADFLYYWTHRASHEINILWAGHQLHHSSEDYNFITALRQSILVTHFVWVLYLPAAMIVPPAAMLVHYQLNFLYQFWIHTEVIKSIGPLEYILNTASHHRVHHGRNRYCIDKNYAGVLIIWDRLFGTFEAEKDDEIAYGLIHPVNTFEPVTNQFSYFLSMLKTTWSMEGWRNKLSVLFKGPGWSPGKPRLGNIEDIPEVEFPIQKYDPQLPLPYQLYCGFHYLAVIFFYVVLHHIQPMTPPGVVIGVVSYLVFTLAVLGIIFDGKPYAVLVESFRCLLYIVVDYYLSPWIAVSPTVPTSEAYLLLINRGIYLISGTFWMTILLNGFKIAWHSKKLKS</sequence>
<dbReference type="GO" id="GO:0005506">
    <property type="term" value="F:iron ion binding"/>
    <property type="evidence" value="ECO:0007669"/>
    <property type="project" value="InterPro"/>
</dbReference>
<keyword evidence="4" id="KW-0256">Endoplasmic reticulum</keyword>
<dbReference type="GO" id="GO:0050479">
    <property type="term" value="F:glyceryl-ether monooxygenase activity"/>
    <property type="evidence" value="ECO:0007669"/>
    <property type="project" value="UniProtKB-EC"/>
</dbReference>
<feature type="transmembrane region" description="Helical" evidence="14">
    <location>
        <begin position="71"/>
        <end position="88"/>
    </location>
</feature>
<evidence type="ECO:0000259" key="16">
    <source>
        <dbReference type="Pfam" id="PF24858"/>
    </source>
</evidence>
<dbReference type="PANTHER" id="PTHR21624:SF1">
    <property type="entry name" value="ALKYLGLYCEROL MONOOXYGENASE"/>
    <property type="match status" value="1"/>
</dbReference>
<comment type="cofactor">
    <cofactor evidence="1">
        <name>Fe cation</name>
        <dbReference type="ChEBI" id="CHEBI:24875"/>
    </cofactor>
</comment>
<keyword evidence="3 14" id="KW-0812">Transmembrane</keyword>
<keyword evidence="9 14" id="KW-0472">Membrane</keyword>
<dbReference type="AlphaFoldDB" id="A0A8T0E300"/>
<gene>
    <name evidence="17" type="ORF">HNY73_022362</name>
</gene>
<feature type="domain" description="Fatty acid hydroxylase" evidence="15">
    <location>
        <begin position="74"/>
        <end position="206"/>
    </location>
</feature>
<reference evidence="17" key="2">
    <citation type="submission" date="2020-06" db="EMBL/GenBank/DDBJ databases">
        <authorList>
            <person name="Sheffer M."/>
        </authorList>
    </citation>
    <scope>NUCLEOTIDE SEQUENCE</scope>
</reference>
<keyword evidence="5 14" id="KW-1133">Transmembrane helix</keyword>
<evidence type="ECO:0000313" key="17">
    <source>
        <dbReference type="EMBL" id="KAF8764271.1"/>
    </source>
</evidence>
<dbReference type="Pfam" id="PF04116">
    <property type="entry name" value="FA_hydroxylase"/>
    <property type="match status" value="1"/>
</dbReference>
<feature type="transmembrane region" description="Helical" evidence="14">
    <location>
        <begin position="320"/>
        <end position="341"/>
    </location>
</feature>
<evidence type="ECO:0000313" key="18">
    <source>
        <dbReference type="Proteomes" id="UP000807504"/>
    </source>
</evidence>
<evidence type="ECO:0000256" key="3">
    <source>
        <dbReference type="ARBA" id="ARBA00022692"/>
    </source>
</evidence>
<feature type="transmembrane region" description="Helical" evidence="14">
    <location>
        <begin position="390"/>
        <end position="409"/>
    </location>
</feature>
<evidence type="ECO:0000256" key="6">
    <source>
        <dbReference type="ARBA" id="ARBA00023002"/>
    </source>
</evidence>
<keyword evidence="17" id="KW-0503">Monooxygenase</keyword>
<evidence type="ECO:0000256" key="13">
    <source>
        <dbReference type="ARBA" id="ARBA00047556"/>
    </source>
</evidence>
<comment type="caution">
    <text evidence="17">The sequence shown here is derived from an EMBL/GenBank/DDBJ whole genome shotgun (WGS) entry which is preliminary data.</text>
</comment>
<keyword evidence="7" id="KW-0408">Iron</keyword>
<reference evidence="17" key="1">
    <citation type="journal article" date="2020" name="bioRxiv">
        <title>Chromosome-level reference genome of the European wasp spider Argiope bruennichi: a resource for studies on range expansion and evolutionary adaptation.</title>
        <authorList>
            <person name="Sheffer M.M."/>
            <person name="Hoppe A."/>
            <person name="Krehenwinkel H."/>
            <person name="Uhl G."/>
            <person name="Kuss A.W."/>
            <person name="Jensen L."/>
            <person name="Jensen C."/>
            <person name="Gillespie R.G."/>
            <person name="Hoff K.J."/>
            <person name="Prost S."/>
        </authorList>
    </citation>
    <scope>NUCLEOTIDE SEQUENCE</scope>
</reference>
<dbReference type="GO" id="GO:0005789">
    <property type="term" value="C:endoplasmic reticulum membrane"/>
    <property type="evidence" value="ECO:0007669"/>
    <property type="project" value="UniProtKB-SubCell"/>
</dbReference>
<evidence type="ECO:0000256" key="4">
    <source>
        <dbReference type="ARBA" id="ARBA00022824"/>
    </source>
</evidence>
<evidence type="ECO:0000256" key="9">
    <source>
        <dbReference type="ARBA" id="ARBA00023136"/>
    </source>
</evidence>
<protein>
    <recommendedName>
        <fullName evidence="12">Alkylglycerol monooxygenase</fullName>
        <ecNumber evidence="11">1.14.16.5</ecNumber>
    </recommendedName>
</protein>
<dbReference type="InterPro" id="IPR056853">
    <property type="entry name" value="AGMP_C"/>
</dbReference>
<dbReference type="PANTHER" id="PTHR21624">
    <property type="entry name" value="STEROL DESATURASE-RELATED PROTEIN"/>
    <property type="match status" value="1"/>
</dbReference>
<comment type="subcellular location">
    <subcellularLocation>
        <location evidence="2">Endoplasmic reticulum membrane</location>
        <topology evidence="2">Multi-pass membrane protein</topology>
    </subcellularLocation>
</comment>
<keyword evidence="8" id="KW-0443">Lipid metabolism</keyword>
<comment type="similarity">
    <text evidence="10">Belongs to the sterol desaturase family. TMEM195 subfamily.</text>
</comment>
<evidence type="ECO:0000256" key="11">
    <source>
        <dbReference type="ARBA" id="ARBA00039026"/>
    </source>
</evidence>
<organism evidence="17 18">
    <name type="scientific">Argiope bruennichi</name>
    <name type="common">Wasp spider</name>
    <name type="synonym">Aranea bruennichi</name>
    <dbReference type="NCBI Taxonomy" id="94029"/>
    <lineage>
        <taxon>Eukaryota</taxon>
        <taxon>Metazoa</taxon>
        <taxon>Ecdysozoa</taxon>
        <taxon>Arthropoda</taxon>
        <taxon>Chelicerata</taxon>
        <taxon>Arachnida</taxon>
        <taxon>Araneae</taxon>
        <taxon>Araneomorphae</taxon>
        <taxon>Entelegynae</taxon>
        <taxon>Araneoidea</taxon>
        <taxon>Araneidae</taxon>
        <taxon>Argiope</taxon>
    </lineage>
</organism>
<dbReference type="EC" id="1.14.16.5" evidence="11"/>
<keyword evidence="6" id="KW-0560">Oxidoreductase</keyword>
<comment type="catalytic activity">
    <reaction evidence="13">
        <text>1-O-(1,2-saturated-alkyl)-sn-glycerol + (6R)-L-erythro-5,6,7,8-tetrahydrobiopterin + O2 = a 1-(1-hydroxyalkyl)-sn-glycerol + (6R)-L-erythro-6,7-dihydrobiopterin + H2O</text>
        <dbReference type="Rhea" id="RHEA:36255"/>
        <dbReference type="ChEBI" id="CHEBI:15377"/>
        <dbReference type="ChEBI" id="CHEBI:15379"/>
        <dbReference type="ChEBI" id="CHEBI:43120"/>
        <dbReference type="ChEBI" id="CHEBI:59560"/>
        <dbReference type="ChEBI" id="CHEBI:73418"/>
        <dbReference type="ChEBI" id="CHEBI:83957"/>
        <dbReference type="EC" id="1.14.16.5"/>
    </reaction>
</comment>
<evidence type="ECO:0000256" key="1">
    <source>
        <dbReference type="ARBA" id="ARBA00001962"/>
    </source>
</evidence>